<sequence length="243" mass="27120">MSAPKALLVALSGPSSSGKTTLARLLRDIIPNSFILHEDDFYKTDAEIPVNPEHNLEDWDCLESLNLPALESALRHVKDHGTIPADLESKEDKNSVGNVDVDAALIKRLRVESTSMGQDTVRVAIIDGFLLYSEDLRAVRDLFDVKLFLHTDYHTAKTRREARSGYVTIEGFWADPPGYVDKIVWPNYVKDHAFLFQNGDVNGELNEAALTKMSIEGMPMSARGDMTACLKWAYEIVQRALQG</sequence>
<dbReference type="InParanoid" id="A0A1V8TA40"/>
<name>A0A1V8TA40_9PEZI</name>
<dbReference type="PANTHER" id="PTHR10285">
    <property type="entry name" value="URIDINE KINASE"/>
    <property type="match status" value="1"/>
</dbReference>
<proteinExistence type="predicted"/>
<evidence type="ECO:0000313" key="1">
    <source>
        <dbReference type="EMBL" id="OQO08277.1"/>
    </source>
</evidence>
<protein>
    <recommendedName>
        <fullName evidence="3">Phosphoribulokinase/uridine kinase domain-containing protein</fullName>
    </recommendedName>
</protein>
<evidence type="ECO:0000313" key="2">
    <source>
        <dbReference type="Proteomes" id="UP000192596"/>
    </source>
</evidence>
<dbReference type="Gene3D" id="3.40.50.300">
    <property type="entry name" value="P-loop containing nucleotide triphosphate hydrolases"/>
    <property type="match status" value="1"/>
</dbReference>
<gene>
    <name evidence="1" type="ORF">B0A48_06147</name>
</gene>
<dbReference type="SUPFAM" id="SSF52540">
    <property type="entry name" value="P-loop containing nucleoside triphosphate hydrolases"/>
    <property type="match status" value="1"/>
</dbReference>
<dbReference type="FunCoup" id="A0A1V8TA40">
    <property type="interactions" value="61"/>
</dbReference>
<reference evidence="2" key="1">
    <citation type="submission" date="2017-03" db="EMBL/GenBank/DDBJ databases">
        <title>Genomes of endolithic fungi from Antarctica.</title>
        <authorList>
            <person name="Coleine C."/>
            <person name="Masonjones S."/>
            <person name="Stajich J.E."/>
        </authorList>
    </citation>
    <scope>NUCLEOTIDE SEQUENCE [LARGE SCALE GENOMIC DNA]</scope>
    <source>
        <strain evidence="2">CCFEE 5527</strain>
    </source>
</reference>
<dbReference type="AlphaFoldDB" id="A0A1V8TA40"/>
<keyword evidence="2" id="KW-1185">Reference proteome</keyword>
<evidence type="ECO:0008006" key="3">
    <source>
        <dbReference type="Google" id="ProtNLM"/>
    </source>
</evidence>
<accession>A0A1V8TA40</accession>
<dbReference type="InterPro" id="IPR027417">
    <property type="entry name" value="P-loop_NTPase"/>
</dbReference>
<dbReference type="OrthoDB" id="10041966at2759"/>
<dbReference type="CDD" id="cd02024">
    <property type="entry name" value="NRK1"/>
    <property type="match status" value="1"/>
</dbReference>
<organism evidence="1 2">
    <name type="scientific">Cryoendolithus antarcticus</name>
    <dbReference type="NCBI Taxonomy" id="1507870"/>
    <lineage>
        <taxon>Eukaryota</taxon>
        <taxon>Fungi</taxon>
        <taxon>Dikarya</taxon>
        <taxon>Ascomycota</taxon>
        <taxon>Pezizomycotina</taxon>
        <taxon>Dothideomycetes</taxon>
        <taxon>Dothideomycetidae</taxon>
        <taxon>Cladosporiales</taxon>
        <taxon>Cladosporiaceae</taxon>
        <taxon>Cryoendolithus</taxon>
    </lineage>
</organism>
<comment type="caution">
    <text evidence="1">The sequence shown here is derived from an EMBL/GenBank/DDBJ whole genome shotgun (WGS) entry which is preliminary data.</text>
</comment>
<dbReference type="Proteomes" id="UP000192596">
    <property type="component" value="Unassembled WGS sequence"/>
</dbReference>
<dbReference type="EMBL" id="NAJO01000012">
    <property type="protein sequence ID" value="OQO08277.1"/>
    <property type="molecule type" value="Genomic_DNA"/>
</dbReference>
<dbReference type="STRING" id="1507870.A0A1V8TA40"/>